<accession>A0A166C1T5</accession>
<feature type="domain" description="NB-ARC" evidence="6">
    <location>
        <begin position="137"/>
        <end position="303"/>
    </location>
</feature>
<feature type="domain" description="Disease resistance protein At4g27190-like leucine-rich repeats" evidence="7">
    <location>
        <begin position="740"/>
        <end position="832"/>
    </location>
</feature>
<dbReference type="InterPro" id="IPR042197">
    <property type="entry name" value="Apaf_helical"/>
</dbReference>
<dbReference type="InterPro" id="IPR027417">
    <property type="entry name" value="P-loop_NTPase"/>
</dbReference>
<comment type="similarity">
    <text evidence="1">Belongs to the disease resistance NB-LRR family.</text>
</comment>
<dbReference type="SUPFAM" id="SSF52540">
    <property type="entry name" value="P-loop containing nucleoside triphosphate hydrolases"/>
    <property type="match status" value="1"/>
</dbReference>
<evidence type="ECO:0000256" key="2">
    <source>
        <dbReference type="ARBA" id="ARBA00022614"/>
    </source>
</evidence>
<dbReference type="PANTHER" id="PTHR33463:SF136">
    <property type="entry name" value="NB-ARC DOMAIN-CONTAINING PROTEIN"/>
    <property type="match status" value="1"/>
</dbReference>
<gene>
    <name evidence="8" type="ORF">DCAR_011927</name>
</gene>
<dbReference type="PANTHER" id="PTHR33463">
    <property type="entry name" value="NB-ARC DOMAIN-CONTAINING PROTEIN-RELATED"/>
    <property type="match status" value="1"/>
</dbReference>
<proteinExistence type="inferred from homology"/>
<dbReference type="InterPro" id="IPR032675">
    <property type="entry name" value="LRR_dom_sf"/>
</dbReference>
<evidence type="ECO:0000256" key="3">
    <source>
        <dbReference type="ARBA" id="ARBA00022737"/>
    </source>
</evidence>
<keyword evidence="5" id="KW-0547">Nucleotide-binding</keyword>
<organism evidence="8">
    <name type="scientific">Daucus carota subsp. sativus</name>
    <name type="common">Carrot</name>
    <dbReference type="NCBI Taxonomy" id="79200"/>
    <lineage>
        <taxon>Eukaryota</taxon>
        <taxon>Viridiplantae</taxon>
        <taxon>Streptophyta</taxon>
        <taxon>Embryophyta</taxon>
        <taxon>Tracheophyta</taxon>
        <taxon>Spermatophyta</taxon>
        <taxon>Magnoliopsida</taxon>
        <taxon>eudicotyledons</taxon>
        <taxon>Gunneridae</taxon>
        <taxon>Pentapetalae</taxon>
        <taxon>asterids</taxon>
        <taxon>campanulids</taxon>
        <taxon>Apiales</taxon>
        <taxon>Apiaceae</taxon>
        <taxon>Apioideae</taxon>
        <taxon>Scandiceae</taxon>
        <taxon>Daucinae</taxon>
        <taxon>Daucus</taxon>
        <taxon>Daucus sect. Daucus</taxon>
    </lineage>
</organism>
<dbReference type="EMBL" id="LNRQ01000003">
    <property type="protein sequence ID" value="KZN03171.1"/>
    <property type="molecule type" value="Genomic_DNA"/>
</dbReference>
<dbReference type="Gene3D" id="1.10.8.430">
    <property type="entry name" value="Helical domain of apoptotic protease-activating factors"/>
    <property type="match status" value="1"/>
</dbReference>
<dbReference type="GO" id="GO:0005524">
    <property type="term" value="F:ATP binding"/>
    <property type="evidence" value="ECO:0007669"/>
    <property type="project" value="UniProtKB-KW"/>
</dbReference>
<keyword evidence="3" id="KW-0677">Repeat</keyword>
<dbReference type="InterPro" id="IPR057135">
    <property type="entry name" value="At4g27190-like_LRR"/>
</dbReference>
<reference evidence="8" key="1">
    <citation type="journal article" date="2016" name="Nat. Genet.">
        <title>A high-quality carrot genome assembly provides new insights into carotenoid accumulation and asterid genome evolution.</title>
        <authorList>
            <person name="Iorizzo M."/>
            <person name="Ellison S."/>
            <person name="Senalik D."/>
            <person name="Zeng P."/>
            <person name="Satapoomin P."/>
            <person name="Huang J."/>
            <person name="Bowman M."/>
            <person name="Iovene M."/>
            <person name="Sanseverino W."/>
            <person name="Cavagnaro P."/>
            <person name="Yildiz M."/>
            <person name="Macko-Podgorni A."/>
            <person name="Moranska E."/>
            <person name="Grzebelus E."/>
            <person name="Grzebelus D."/>
            <person name="Ashrafi H."/>
            <person name="Zheng Z."/>
            <person name="Cheng S."/>
            <person name="Spooner D."/>
            <person name="Van Deynze A."/>
            <person name="Simon P."/>
        </authorList>
    </citation>
    <scope>NUCLEOTIDE SEQUENCE [LARGE SCALE GENOMIC DNA]</scope>
    <source>
        <tissue evidence="8">Leaf</tissue>
    </source>
</reference>
<dbReference type="SUPFAM" id="SSF52058">
    <property type="entry name" value="L domain-like"/>
    <property type="match status" value="1"/>
</dbReference>
<dbReference type="GO" id="GO:0043531">
    <property type="term" value="F:ADP binding"/>
    <property type="evidence" value="ECO:0007669"/>
    <property type="project" value="InterPro"/>
</dbReference>
<dbReference type="InterPro" id="IPR036388">
    <property type="entry name" value="WH-like_DNA-bd_sf"/>
</dbReference>
<dbReference type="InterPro" id="IPR002182">
    <property type="entry name" value="NB-ARC"/>
</dbReference>
<evidence type="ECO:0000256" key="4">
    <source>
        <dbReference type="ARBA" id="ARBA00022821"/>
    </source>
</evidence>
<dbReference type="OMA" id="CHHIFLD"/>
<evidence type="ECO:0000313" key="8">
    <source>
        <dbReference type="EMBL" id="KZN03171.1"/>
    </source>
</evidence>
<evidence type="ECO:0000259" key="6">
    <source>
        <dbReference type="Pfam" id="PF00931"/>
    </source>
</evidence>
<feature type="domain" description="Disease resistance protein At4g27190-like leucine-rich repeats" evidence="7">
    <location>
        <begin position="865"/>
        <end position="1027"/>
    </location>
</feature>
<keyword evidence="2" id="KW-0433">Leucine-rich repeat</keyword>
<keyword evidence="5" id="KW-0067">ATP-binding</keyword>
<dbReference type="Gene3D" id="3.80.10.10">
    <property type="entry name" value="Ribonuclease Inhibitor"/>
    <property type="match status" value="2"/>
</dbReference>
<name>A0A166C1T5_DAUCS</name>
<evidence type="ECO:0000259" key="7">
    <source>
        <dbReference type="Pfam" id="PF23247"/>
    </source>
</evidence>
<evidence type="ECO:0000256" key="5">
    <source>
        <dbReference type="ARBA" id="ARBA00022840"/>
    </source>
</evidence>
<dbReference type="Gene3D" id="1.10.10.10">
    <property type="entry name" value="Winged helix-like DNA-binding domain superfamily/Winged helix DNA-binding domain"/>
    <property type="match status" value="1"/>
</dbReference>
<dbReference type="InterPro" id="IPR050905">
    <property type="entry name" value="Plant_NBS-LRR"/>
</dbReference>
<dbReference type="Gene3D" id="3.40.50.300">
    <property type="entry name" value="P-loop containing nucleotide triphosphate hydrolases"/>
    <property type="match status" value="1"/>
</dbReference>
<protein>
    <submittedName>
        <fullName evidence="8">Uncharacterized protein</fullName>
    </submittedName>
</protein>
<sequence length="1057" mass="120665">MVGLADIPCLGKIVERVSDATVDSLFRGCGYMFCYKDLVKVLDKEIQKLNIQEERVSAKTVEKRADGKIIKGHVLEWQKEVEAIQKNAKEEAEHKAKRVTELYDSGKDLLSNEIAYLPPVENLPTTDTMFQDFESRKDAFRKVWEALVTEGSSRILGIYGMPGVGKTRMMEQIWKEAKEKKIFDKVTRADVGNEKLDVIELQKQIASHLDCHYESSDDKKHRANQLKNSIVNGGKILVILDDVWREIPLDDIGIPTDDGCRVNILLTSRKEDACLRNNCKHPVNITTLEVDKAWDLFRNTVGACQIDSLQDESLVKKVCKKCGGLPLLIHAVGKALQFTSHDSWKDALRQLEKGKFENIAGIDSEVYACVKLSIDRLPDDAKSCLFLCSLYREDADIQIKKLIQIATSSLVDDGESRIRAMFNILRSSSLLLDTQEDHVIKLHDLIRDVARSIAARDPKYAFLLVKSSSRLPDTADYCTRNEGTLQLSVGVISVFVNLKFLLLEGTLDTLMLQFSLQPLCKLRSLILDFCDISHINVRFFPENLETLSIWNCNLPLPLDLPKLKYLRKLEIEEGRPGVQLVPNSIYNLPSLQELRIPNGFEDLDVGPGISWDAVSAPILVEISKFTGLKSLQMYFPDFEPFQDTNVFTNLLEYNICVGHPGEHTRYYPDYIVSSKKSIELYGTWPEILGGLIEKAEEVKLHGTDMNVSSIHNRNKKAFTDLRNLYIEECNTMEYLARISEDEICYSSQSQTSFCKLTTLEIKNCSGIKYLFNDFVAKSLVQLQNLYINSCPVMEAVIMNEGTSDKDIIFFSKLKSLELINLPRLKCFYKQKDMNSSATSILDKSVIPLVQPQPLFDGMVAFQSLEELFLDYMEDISEIWGKCYNDNVSSFSKLKRLKVDGCNKLETFIQLSMLHRLRNLECIELSYCDGLRNMFLPSIAKDLMHLKEILLEEIVEDVEVDKTSFTNDQIITSFQLEQIVLRDLPNLKSFSRTLNYALNMRNLHLFQMHVCPQIENFTSLKMSTGLVSVNTEWHNFERFPDLNAFIRRYRERGSSLSD</sequence>
<dbReference type="GO" id="GO:0006952">
    <property type="term" value="P:defense response"/>
    <property type="evidence" value="ECO:0007669"/>
    <property type="project" value="UniProtKB-KW"/>
</dbReference>
<evidence type="ECO:0000256" key="1">
    <source>
        <dbReference type="ARBA" id="ARBA00008894"/>
    </source>
</evidence>
<comment type="caution">
    <text evidence="8">The sequence shown here is derived from an EMBL/GenBank/DDBJ whole genome shotgun (WGS) entry which is preliminary data.</text>
</comment>
<dbReference type="Gramene" id="KZN03171">
    <property type="protein sequence ID" value="KZN03171"/>
    <property type="gene ID" value="DCAR_011927"/>
</dbReference>
<dbReference type="PRINTS" id="PR00364">
    <property type="entry name" value="DISEASERSIST"/>
</dbReference>
<dbReference type="Pfam" id="PF00931">
    <property type="entry name" value="NB-ARC"/>
    <property type="match status" value="1"/>
</dbReference>
<dbReference type="Pfam" id="PF23247">
    <property type="entry name" value="LRR_RPS2"/>
    <property type="match status" value="2"/>
</dbReference>
<keyword evidence="4" id="KW-0611">Plant defense</keyword>
<dbReference type="AlphaFoldDB" id="A0A166C1T5"/>